<dbReference type="AlphaFoldDB" id="A0A917KMS1"/>
<evidence type="ECO:0000313" key="2">
    <source>
        <dbReference type="Proteomes" id="UP000625682"/>
    </source>
</evidence>
<comment type="caution">
    <text evidence="1">The sequence shown here is derived from an EMBL/GenBank/DDBJ whole genome shotgun (WGS) entry which is preliminary data.</text>
</comment>
<dbReference type="Proteomes" id="UP000625682">
    <property type="component" value="Unassembled WGS sequence"/>
</dbReference>
<gene>
    <name evidence="1" type="ORF">GCM10012282_10340</name>
</gene>
<organism evidence="1 2">
    <name type="scientific">Streptomyces lacrimifluminis</name>
    <dbReference type="NCBI Taxonomy" id="1500077"/>
    <lineage>
        <taxon>Bacteria</taxon>
        <taxon>Bacillati</taxon>
        <taxon>Actinomycetota</taxon>
        <taxon>Actinomycetes</taxon>
        <taxon>Kitasatosporales</taxon>
        <taxon>Streptomycetaceae</taxon>
        <taxon>Streptomyces</taxon>
    </lineage>
</organism>
<keyword evidence="2" id="KW-1185">Reference proteome</keyword>
<reference evidence="1" key="2">
    <citation type="submission" date="2020-09" db="EMBL/GenBank/DDBJ databases">
        <authorList>
            <person name="Sun Q."/>
            <person name="Zhou Y."/>
        </authorList>
    </citation>
    <scope>NUCLEOTIDE SEQUENCE</scope>
    <source>
        <strain evidence="1">CGMCC 4.7272</strain>
    </source>
</reference>
<dbReference type="EMBL" id="BMMU01000002">
    <property type="protein sequence ID" value="GGJ16146.1"/>
    <property type="molecule type" value="Genomic_DNA"/>
</dbReference>
<protein>
    <submittedName>
        <fullName evidence="1">Uncharacterized protein</fullName>
    </submittedName>
</protein>
<accession>A0A917KMS1</accession>
<proteinExistence type="predicted"/>
<name>A0A917KMS1_9ACTN</name>
<reference evidence="1" key="1">
    <citation type="journal article" date="2014" name="Int. J. Syst. Evol. Microbiol.">
        <title>Complete genome sequence of Corynebacterium casei LMG S-19264T (=DSM 44701T), isolated from a smear-ripened cheese.</title>
        <authorList>
            <consortium name="US DOE Joint Genome Institute (JGI-PGF)"/>
            <person name="Walter F."/>
            <person name="Albersmeier A."/>
            <person name="Kalinowski J."/>
            <person name="Ruckert C."/>
        </authorList>
    </citation>
    <scope>NUCLEOTIDE SEQUENCE</scope>
    <source>
        <strain evidence="1">CGMCC 4.7272</strain>
    </source>
</reference>
<sequence length="65" mass="7203">MAMTSPVVTAMTVPGIWLRMLRLMAERLTGKKVRNVNLWGLYEAHASRAGRRVPVRPGTRASVSP</sequence>
<evidence type="ECO:0000313" key="1">
    <source>
        <dbReference type="EMBL" id="GGJ16146.1"/>
    </source>
</evidence>